<dbReference type="PROSITE" id="PS00112">
    <property type="entry name" value="PHOSPHAGEN_KINASE"/>
    <property type="match status" value="1"/>
</dbReference>
<name>A0A7S1FUE4_9STRA</name>
<evidence type="ECO:0000256" key="4">
    <source>
        <dbReference type="ARBA" id="ARBA00022777"/>
    </source>
</evidence>
<accession>A0A7S1FUE4</accession>
<protein>
    <recommendedName>
        <fullName evidence="13">Arginine kinase</fullName>
    </recommendedName>
</protein>
<keyword evidence="9" id="KW-1133">Transmembrane helix</keyword>
<dbReference type="InterPro" id="IPR022414">
    <property type="entry name" value="ATP-guanido_PTrfase_cat"/>
</dbReference>
<dbReference type="InterPro" id="IPR022415">
    <property type="entry name" value="ATP-guanido_PTrfase_AS"/>
</dbReference>
<dbReference type="PANTHER" id="PTHR11547:SF64">
    <property type="entry name" value="CHROMOSOME UNDETERMINED SCAFFOLD_51, WHOLE GENOME SHOTGUN SEQUENCE"/>
    <property type="match status" value="1"/>
</dbReference>
<dbReference type="InterPro" id="IPR036802">
    <property type="entry name" value="ATP-guanido_PTrfase_N_sf"/>
</dbReference>
<keyword evidence="9" id="KW-0812">Transmembrane</keyword>
<keyword evidence="2 7" id="KW-0808">Transferase</keyword>
<dbReference type="AlphaFoldDB" id="A0A7S1FUE4"/>
<dbReference type="Gene3D" id="1.10.135.10">
    <property type="entry name" value="ATP:guanido phosphotransferase, N-terminal domain"/>
    <property type="match status" value="1"/>
</dbReference>
<dbReference type="GO" id="GO:0005615">
    <property type="term" value="C:extracellular space"/>
    <property type="evidence" value="ECO:0007669"/>
    <property type="project" value="TreeGrafter"/>
</dbReference>
<evidence type="ECO:0000256" key="1">
    <source>
        <dbReference type="ARBA" id="ARBA00006798"/>
    </source>
</evidence>
<proteinExistence type="inferred from homology"/>
<keyword evidence="9" id="KW-0472">Membrane</keyword>
<feature type="transmembrane region" description="Helical" evidence="9">
    <location>
        <begin position="24"/>
        <end position="42"/>
    </location>
</feature>
<feature type="binding site" evidence="7">
    <location>
        <begin position="420"/>
        <end position="425"/>
    </location>
    <ligand>
        <name>ATP</name>
        <dbReference type="ChEBI" id="CHEBI:30616"/>
    </ligand>
</feature>
<evidence type="ECO:0000256" key="8">
    <source>
        <dbReference type="RuleBase" id="RU000505"/>
    </source>
</evidence>
<dbReference type="PROSITE" id="PS51510">
    <property type="entry name" value="PHOSPHAGEN_KINASE_C"/>
    <property type="match status" value="1"/>
</dbReference>
<keyword evidence="4 7" id="KW-0418">Kinase</keyword>
<reference evidence="12" key="1">
    <citation type="submission" date="2021-01" db="EMBL/GenBank/DDBJ databases">
        <authorList>
            <person name="Corre E."/>
            <person name="Pelletier E."/>
            <person name="Niang G."/>
            <person name="Scheremetjew M."/>
            <person name="Finn R."/>
            <person name="Kale V."/>
            <person name="Holt S."/>
            <person name="Cochrane G."/>
            <person name="Meng A."/>
            <person name="Brown T."/>
            <person name="Cohen L."/>
        </authorList>
    </citation>
    <scope>NUCLEOTIDE SEQUENCE</scope>
    <source>
        <strain evidence="12">308</strain>
    </source>
</reference>
<gene>
    <name evidence="12" type="ORF">CHYS00102_LOCUS15632</name>
</gene>
<dbReference type="SUPFAM" id="SSF55931">
    <property type="entry name" value="Glutamine synthetase/guanido kinase"/>
    <property type="match status" value="1"/>
</dbReference>
<dbReference type="GO" id="GO:0046314">
    <property type="term" value="P:phosphocreatine biosynthetic process"/>
    <property type="evidence" value="ECO:0007669"/>
    <property type="project" value="InterPro"/>
</dbReference>
<feature type="binding site" evidence="7">
    <location>
        <begin position="389"/>
        <end position="393"/>
    </location>
    <ligand>
        <name>ATP</name>
        <dbReference type="ChEBI" id="CHEBI:30616"/>
    </ligand>
</feature>
<dbReference type="InterPro" id="IPR022413">
    <property type="entry name" value="ATP-guanido_PTrfase_N"/>
</dbReference>
<evidence type="ECO:0000259" key="10">
    <source>
        <dbReference type="PROSITE" id="PS51509"/>
    </source>
</evidence>
<evidence type="ECO:0000256" key="9">
    <source>
        <dbReference type="SAM" id="Phobius"/>
    </source>
</evidence>
<dbReference type="InterPro" id="IPR014746">
    <property type="entry name" value="Gln_synth/guanido_kin_cat_dom"/>
</dbReference>
<keyword evidence="3 7" id="KW-0547">Nucleotide-binding</keyword>
<feature type="binding site" evidence="7">
    <location>
        <position position="336"/>
    </location>
    <ligand>
        <name>ATP</name>
        <dbReference type="ChEBI" id="CHEBI:30616"/>
    </ligand>
</feature>
<evidence type="ECO:0000256" key="3">
    <source>
        <dbReference type="ARBA" id="ARBA00022741"/>
    </source>
</evidence>
<organism evidence="12">
    <name type="scientific">Corethron hystrix</name>
    <dbReference type="NCBI Taxonomy" id="216773"/>
    <lineage>
        <taxon>Eukaryota</taxon>
        <taxon>Sar</taxon>
        <taxon>Stramenopiles</taxon>
        <taxon>Ochrophyta</taxon>
        <taxon>Bacillariophyta</taxon>
        <taxon>Coscinodiscophyceae</taxon>
        <taxon>Corethrophycidae</taxon>
        <taxon>Corethrales</taxon>
        <taxon>Corethraceae</taxon>
        <taxon>Corethron</taxon>
    </lineage>
</organism>
<evidence type="ECO:0000256" key="2">
    <source>
        <dbReference type="ARBA" id="ARBA00022679"/>
    </source>
</evidence>
<evidence type="ECO:0000313" key="12">
    <source>
        <dbReference type="EMBL" id="CAD8888434.1"/>
    </source>
</evidence>
<dbReference type="GO" id="GO:0004111">
    <property type="term" value="F:creatine kinase activity"/>
    <property type="evidence" value="ECO:0007669"/>
    <property type="project" value="InterPro"/>
</dbReference>
<dbReference type="Pfam" id="PF02807">
    <property type="entry name" value="ATP-gua_PtransN"/>
    <property type="match status" value="1"/>
</dbReference>
<dbReference type="Pfam" id="PF00217">
    <property type="entry name" value="ATP-gua_Ptrans"/>
    <property type="match status" value="1"/>
</dbReference>
<dbReference type="SUPFAM" id="SSF48034">
    <property type="entry name" value="Guanido kinase N-terminal domain"/>
    <property type="match status" value="1"/>
</dbReference>
<keyword evidence="5 7" id="KW-0067">ATP-binding</keyword>
<dbReference type="Gene3D" id="3.30.590.10">
    <property type="entry name" value="Glutamine synthetase/guanido kinase, catalytic domain"/>
    <property type="match status" value="1"/>
</dbReference>
<comment type="similarity">
    <text evidence="1 6 8">Belongs to the ATP:guanido phosphotransferase family.</text>
</comment>
<evidence type="ECO:0000259" key="11">
    <source>
        <dbReference type="PROSITE" id="PS51510"/>
    </source>
</evidence>
<evidence type="ECO:0008006" key="13">
    <source>
        <dbReference type="Google" id="ProtNLM"/>
    </source>
</evidence>
<dbReference type="GO" id="GO:0005524">
    <property type="term" value="F:ATP binding"/>
    <property type="evidence" value="ECO:0007669"/>
    <property type="project" value="UniProtKB-UniRule"/>
</dbReference>
<evidence type="ECO:0000256" key="5">
    <source>
        <dbReference type="ARBA" id="ARBA00022840"/>
    </source>
</evidence>
<feature type="binding site" evidence="7">
    <location>
        <position position="290"/>
    </location>
    <ligand>
        <name>ATP</name>
        <dbReference type="ChEBI" id="CHEBI:30616"/>
    </ligand>
</feature>
<sequence length="470" mass="53725">MKRPIHRWKSNSSHEHRPILRERYIIASCCLATFLLLVSNYWTVFKSYETNEQTTQQSFASRFERIFGTNVWCDNKFRRKYRLIEPEEGGGTCKEIRTISDLVSRCRDILKENRNNRACKYAVEYLQDETGKYLKGKEFEIFLRIVKSGVENPDSSIGCYAMTPNDYSTFQYFFDKVIRDYHGDLTGKKIHETDWDVGSEKDRFDLQKLGLGNDTSMRVRVARNLIGFNLPGAMEREERIVLEQTLLRVFDELKTNYGGRVYSLTPKFGPSGKNDNLISKDLYEELVDGHVMFKDMSSDPYLNSAGISNDWPYGRGCWQSEDKTRIVWFGEEDQLRIMTMQRGSNLIDVFSKLNEILATIESIGAVTFAKHEKYGYITSCPSNLGTAMRASVHVKVPKLTAGGSDVKVKAICKPLNLSVRGVGGEHTPIGVDGTVDISPSSRLFVKENQIIDMLYKGIERLMDAENNLKA</sequence>
<dbReference type="PANTHER" id="PTHR11547">
    <property type="entry name" value="ARGININE OR CREATINE KINASE"/>
    <property type="match status" value="1"/>
</dbReference>
<dbReference type="EMBL" id="HBFR01021658">
    <property type="protein sequence ID" value="CAD8888434.1"/>
    <property type="molecule type" value="Transcribed_RNA"/>
</dbReference>
<evidence type="ECO:0000256" key="7">
    <source>
        <dbReference type="PROSITE-ProRule" id="PRU00843"/>
    </source>
</evidence>
<feature type="domain" description="Phosphagen kinase C-terminal" evidence="11">
    <location>
        <begin position="213"/>
        <end position="468"/>
    </location>
</feature>
<feature type="domain" description="Phosphagen kinase N-terminal" evidence="10">
    <location>
        <begin position="101"/>
        <end position="183"/>
    </location>
</feature>
<dbReference type="InterPro" id="IPR000749">
    <property type="entry name" value="ATP-guanido_PTrfase"/>
</dbReference>
<evidence type="ECO:0000256" key="6">
    <source>
        <dbReference type="PROSITE-ProRule" id="PRU00842"/>
    </source>
</evidence>
<feature type="binding site" evidence="7">
    <location>
        <begin position="216"/>
        <end position="220"/>
    </location>
    <ligand>
        <name>ATP</name>
        <dbReference type="ChEBI" id="CHEBI:30616"/>
    </ligand>
</feature>
<dbReference type="PROSITE" id="PS51509">
    <property type="entry name" value="PHOSPHAGEN_KINASE_N"/>
    <property type="match status" value="1"/>
</dbReference>